<accession>A0A9X1MK57</accession>
<organism evidence="2 3">
    <name type="scientific">Blastopirellula sediminis</name>
    <dbReference type="NCBI Taxonomy" id="2894196"/>
    <lineage>
        <taxon>Bacteria</taxon>
        <taxon>Pseudomonadati</taxon>
        <taxon>Planctomycetota</taxon>
        <taxon>Planctomycetia</taxon>
        <taxon>Pirellulales</taxon>
        <taxon>Pirellulaceae</taxon>
        <taxon>Blastopirellula</taxon>
    </lineage>
</organism>
<dbReference type="EMBL" id="JAJKFT010000004">
    <property type="protein sequence ID" value="MCC9628269.1"/>
    <property type="molecule type" value="Genomic_DNA"/>
</dbReference>
<dbReference type="InterPro" id="IPR006311">
    <property type="entry name" value="TAT_signal"/>
</dbReference>
<dbReference type="GO" id="GO:0016853">
    <property type="term" value="F:isomerase activity"/>
    <property type="evidence" value="ECO:0007669"/>
    <property type="project" value="UniProtKB-KW"/>
</dbReference>
<evidence type="ECO:0000313" key="2">
    <source>
        <dbReference type="EMBL" id="MCC9628269.1"/>
    </source>
</evidence>
<evidence type="ECO:0000259" key="1">
    <source>
        <dbReference type="Pfam" id="PF01261"/>
    </source>
</evidence>
<reference evidence="2" key="1">
    <citation type="submission" date="2021-11" db="EMBL/GenBank/DDBJ databases">
        <title>Genome sequence.</title>
        <authorList>
            <person name="Sun Q."/>
        </authorList>
    </citation>
    <scope>NUCLEOTIDE SEQUENCE</scope>
    <source>
        <strain evidence="2">JC732</strain>
    </source>
</reference>
<dbReference type="AlphaFoldDB" id="A0A9X1MK57"/>
<dbReference type="InterPro" id="IPR013022">
    <property type="entry name" value="Xyl_isomerase-like_TIM-brl"/>
</dbReference>
<proteinExistence type="predicted"/>
<gene>
    <name evidence="2" type="ORF">LOC68_07670</name>
</gene>
<dbReference type="InterPro" id="IPR050312">
    <property type="entry name" value="IolE/XylAMocC-like"/>
</dbReference>
<sequence length="322" mass="35558">MTPLETNDDLRRRDFLRLLTGAAAAAGTLQVGLETARSDSDLGEPTKFQIACMTLPYSRFPLRRALTGIQGAGFEFVAWGVSHQEGEGKERTPVLREDAPLADAKSLARQCRDMGLSPVMMFSTVYPERENGLELLTHRIRQASAAEIPQVLTFGHTEGGGRDLWIERLKKLGPIASDHGVMLVIKQHGGDTGTGQACAEIVREVDEPNIRVNYDAGNVMDYLNVDPIPDIGKCADVVHSFCIKDHRNWPVDQDCGPGLGEIDHYRLLHPVARTGRLMPLCCENIFAPLMPQPQRPEELDKLAERARIFLETVVAGLKQVNS</sequence>
<dbReference type="Gene3D" id="3.20.20.150">
    <property type="entry name" value="Divalent-metal-dependent TIM barrel enzymes"/>
    <property type="match status" value="1"/>
</dbReference>
<dbReference type="RefSeq" id="WP_230217386.1">
    <property type="nucleotide sequence ID" value="NZ_JAJKFT010000004.1"/>
</dbReference>
<dbReference type="PANTHER" id="PTHR12110">
    <property type="entry name" value="HYDROXYPYRUVATE ISOMERASE"/>
    <property type="match status" value="1"/>
</dbReference>
<comment type="caution">
    <text evidence="2">The sequence shown here is derived from an EMBL/GenBank/DDBJ whole genome shotgun (WGS) entry which is preliminary data.</text>
</comment>
<dbReference type="SUPFAM" id="SSF51658">
    <property type="entry name" value="Xylose isomerase-like"/>
    <property type="match status" value="1"/>
</dbReference>
<keyword evidence="3" id="KW-1185">Reference proteome</keyword>
<name>A0A9X1MK57_9BACT</name>
<dbReference type="PANTHER" id="PTHR12110:SF41">
    <property type="entry name" value="INOSOSE DEHYDRATASE"/>
    <property type="match status" value="1"/>
</dbReference>
<dbReference type="PROSITE" id="PS51318">
    <property type="entry name" value="TAT"/>
    <property type="match status" value="1"/>
</dbReference>
<dbReference type="Pfam" id="PF01261">
    <property type="entry name" value="AP_endonuc_2"/>
    <property type="match status" value="1"/>
</dbReference>
<evidence type="ECO:0000313" key="3">
    <source>
        <dbReference type="Proteomes" id="UP001139103"/>
    </source>
</evidence>
<dbReference type="Proteomes" id="UP001139103">
    <property type="component" value="Unassembled WGS sequence"/>
</dbReference>
<dbReference type="InterPro" id="IPR036237">
    <property type="entry name" value="Xyl_isomerase-like_sf"/>
</dbReference>
<feature type="domain" description="Xylose isomerase-like TIM barrel" evidence="1">
    <location>
        <begin position="72"/>
        <end position="284"/>
    </location>
</feature>
<protein>
    <submittedName>
        <fullName evidence="2">Sugar phosphate isomerase/epimerase</fullName>
    </submittedName>
</protein>
<keyword evidence="2" id="KW-0413">Isomerase</keyword>